<dbReference type="OrthoDB" id="9790710at2"/>
<dbReference type="Gene3D" id="3.40.50.2000">
    <property type="entry name" value="Glycogen Phosphorylase B"/>
    <property type="match status" value="1"/>
</dbReference>
<dbReference type="PANTHER" id="PTHR46401:SF2">
    <property type="entry name" value="GLYCOSYLTRANSFERASE WBBK-RELATED"/>
    <property type="match status" value="1"/>
</dbReference>
<dbReference type="SUPFAM" id="SSF53756">
    <property type="entry name" value="UDP-Glycosyltransferase/glycogen phosphorylase"/>
    <property type="match status" value="1"/>
</dbReference>
<protein>
    <submittedName>
        <fullName evidence="2">Glycosyl transferase</fullName>
    </submittedName>
</protein>
<dbReference type="CDD" id="cd03809">
    <property type="entry name" value="GT4_MtfB-like"/>
    <property type="match status" value="1"/>
</dbReference>
<dbReference type="EMBL" id="BJZT01000040">
    <property type="protein sequence ID" value="GEP01205.1"/>
    <property type="molecule type" value="Genomic_DNA"/>
</dbReference>
<sequence>MLSRPVAVDLTRLATRLGHMSPTGIDRVELAYARHFLRAGGRAFGLVSTSLGPRVLDRESALRLAERVAQGWVEDATAEADPVYRRLTDAVPPSADASRTRGRAEAVLRRLERETWLRAPRGSRLDALPAGTVYLHVSQLRLERPERFRWLSARPDIRAVFTIHDLIPIAYPEYCRPGEAHRHAVRLETVAGHAAHILVDTADVGDRLGRHFASRGLPERPITAAPLGIEPLFSKGAGGLAPSGRPTFLACGTIEPRKNHLMLLNVWRRLSDRLGPGTPRLVIVGRRGWEAESAIAMLDRCPGLRGHVVEAAGLTTPGLAALMRGATALLMPSFAEGYGLPVLEAAASGLPVVASDIPVLREIAGAFARFVDPNDALGWMTAIEALAAPASALRADLAARLAGYEAPSWSAYFDRVEAVLAGL</sequence>
<proteinExistence type="predicted"/>
<evidence type="ECO:0000313" key="3">
    <source>
        <dbReference type="Proteomes" id="UP000321258"/>
    </source>
</evidence>
<keyword evidence="3" id="KW-1185">Reference proteome</keyword>
<keyword evidence="1 2" id="KW-0808">Transferase</keyword>
<reference evidence="2 3" key="1">
    <citation type="submission" date="2019-07" db="EMBL/GenBank/DDBJ databases">
        <title>Whole genome shotgun sequence of Methylobacterium haplocladii NBRC 107714.</title>
        <authorList>
            <person name="Hosoyama A."/>
            <person name="Uohara A."/>
            <person name="Ohji S."/>
            <person name="Ichikawa N."/>
        </authorList>
    </citation>
    <scope>NUCLEOTIDE SEQUENCE [LARGE SCALE GENOMIC DNA]</scope>
    <source>
        <strain evidence="2 3">NBRC 107714</strain>
    </source>
</reference>
<accession>A0A512IU21</accession>
<dbReference type="AlphaFoldDB" id="A0A512IU21"/>
<dbReference type="RefSeq" id="WP_147081293.1">
    <property type="nucleotide sequence ID" value="NZ_BJZT01000040.1"/>
</dbReference>
<dbReference type="Proteomes" id="UP000321258">
    <property type="component" value="Unassembled WGS sequence"/>
</dbReference>
<dbReference type="Pfam" id="PF13692">
    <property type="entry name" value="Glyco_trans_1_4"/>
    <property type="match status" value="1"/>
</dbReference>
<comment type="caution">
    <text evidence="2">The sequence shown here is derived from an EMBL/GenBank/DDBJ whole genome shotgun (WGS) entry which is preliminary data.</text>
</comment>
<evidence type="ECO:0000256" key="1">
    <source>
        <dbReference type="ARBA" id="ARBA00022679"/>
    </source>
</evidence>
<evidence type="ECO:0000313" key="2">
    <source>
        <dbReference type="EMBL" id="GEP01205.1"/>
    </source>
</evidence>
<dbReference type="PANTHER" id="PTHR46401">
    <property type="entry name" value="GLYCOSYLTRANSFERASE WBBK-RELATED"/>
    <property type="match status" value="1"/>
</dbReference>
<organism evidence="2 3">
    <name type="scientific">Methylobacterium haplocladii</name>
    <dbReference type="NCBI Taxonomy" id="1176176"/>
    <lineage>
        <taxon>Bacteria</taxon>
        <taxon>Pseudomonadati</taxon>
        <taxon>Pseudomonadota</taxon>
        <taxon>Alphaproteobacteria</taxon>
        <taxon>Hyphomicrobiales</taxon>
        <taxon>Methylobacteriaceae</taxon>
        <taxon>Methylobacterium</taxon>
    </lineage>
</organism>
<gene>
    <name evidence="2" type="ORF">MHA02_35920</name>
</gene>
<name>A0A512IU21_9HYPH</name>
<dbReference type="GO" id="GO:0016757">
    <property type="term" value="F:glycosyltransferase activity"/>
    <property type="evidence" value="ECO:0007669"/>
    <property type="project" value="TreeGrafter"/>
</dbReference>